<evidence type="ECO:0000256" key="4">
    <source>
        <dbReference type="ARBA" id="ARBA00022771"/>
    </source>
</evidence>
<dbReference type="FunFam" id="3.30.160.60:FF:000169">
    <property type="entry name" value="transcriptional repressor scratch 2"/>
    <property type="match status" value="1"/>
</dbReference>
<name>A0A9P0AMU9_BRAAE</name>
<organism evidence="15 16">
    <name type="scientific">Brassicogethes aeneus</name>
    <name type="common">Rape pollen beetle</name>
    <name type="synonym">Meligethes aeneus</name>
    <dbReference type="NCBI Taxonomy" id="1431903"/>
    <lineage>
        <taxon>Eukaryota</taxon>
        <taxon>Metazoa</taxon>
        <taxon>Ecdysozoa</taxon>
        <taxon>Arthropoda</taxon>
        <taxon>Hexapoda</taxon>
        <taxon>Insecta</taxon>
        <taxon>Pterygota</taxon>
        <taxon>Neoptera</taxon>
        <taxon>Endopterygota</taxon>
        <taxon>Coleoptera</taxon>
        <taxon>Polyphaga</taxon>
        <taxon>Cucujiformia</taxon>
        <taxon>Nitidulidae</taxon>
        <taxon>Meligethinae</taxon>
        <taxon>Brassicogethes</taxon>
    </lineage>
</organism>
<feature type="region of interest" description="Disordered" evidence="13">
    <location>
        <begin position="1"/>
        <end position="60"/>
    </location>
</feature>
<proteinExistence type="inferred from homology"/>
<dbReference type="OrthoDB" id="5428132at2759"/>
<feature type="compositionally biased region" description="Basic and acidic residues" evidence="13">
    <location>
        <begin position="277"/>
        <end position="289"/>
    </location>
</feature>
<keyword evidence="5" id="KW-0862">Zinc</keyword>
<dbReference type="AlphaFoldDB" id="A0A9P0AMU9"/>
<keyword evidence="7" id="KW-0539">Nucleus</keyword>
<evidence type="ECO:0000256" key="12">
    <source>
        <dbReference type="PROSITE-ProRule" id="PRU00042"/>
    </source>
</evidence>
<evidence type="ECO:0000256" key="13">
    <source>
        <dbReference type="SAM" id="MobiDB-lite"/>
    </source>
</evidence>
<feature type="domain" description="C2H2-type" evidence="14">
    <location>
        <begin position="410"/>
        <end position="437"/>
    </location>
</feature>
<evidence type="ECO:0000256" key="8">
    <source>
        <dbReference type="ARBA" id="ARBA00037948"/>
    </source>
</evidence>
<dbReference type="PROSITE" id="PS00028">
    <property type="entry name" value="ZINC_FINGER_C2H2_1"/>
    <property type="match status" value="4"/>
</dbReference>
<dbReference type="GO" id="GO:2000177">
    <property type="term" value="P:regulation of neural precursor cell proliferation"/>
    <property type="evidence" value="ECO:0007669"/>
    <property type="project" value="UniProtKB-ARBA"/>
</dbReference>
<dbReference type="GO" id="GO:0055059">
    <property type="term" value="P:asymmetric neuroblast division"/>
    <property type="evidence" value="ECO:0007669"/>
    <property type="project" value="UniProtKB-ARBA"/>
</dbReference>
<dbReference type="PROSITE" id="PS50157">
    <property type="entry name" value="ZINC_FINGER_C2H2_2"/>
    <property type="match status" value="5"/>
</dbReference>
<evidence type="ECO:0000256" key="6">
    <source>
        <dbReference type="ARBA" id="ARBA00023125"/>
    </source>
</evidence>
<keyword evidence="3" id="KW-0677">Repeat</keyword>
<gene>
    <name evidence="15" type="ORF">MELIAE_LOCUS772</name>
</gene>
<evidence type="ECO:0000256" key="5">
    <source>
        <dbReference type="ARBA" id="ARBA00022833"/>
    </source>
</evidence>
<feature type="region of interest" description="Disordered" evidence="13">
    <location>
        <begin position="257"/>
        <end position="320"/>
    </location>
</feature>
<dbReference type="SMART" id="SM00355">
    <property type="entry name" value="ZnF_C2H2"/>
    <property type="match status" value="5"/>
</dbReference>
<dbReference type="Proteomes" id="UP001154078">
    <property type="component" value="Chromosome 1"/>
</dbReference>
<keyword evidence="6" id="KW-0238">DNA-binding</keyword>
<dbReference type="InterPro" id="IPR036236">
    <property type="entry name" value="Znf_C2H2_sf"/>
</dbReference>
<keyword evidence="2" id="KW-0479">Metal-binding</keyword>
<evidence type="ECO:0000256" key="7">
    <source>
        <dbReference type="ARBA" id="ARBA00023242"/>
    </source>
</evidence>
<evidence type="ECO:0000256" key="3">
    <source>
        <dbReference type="ARBA" id="ARBA00022737"/>
    </source>
</evidence>
<dbReference type="PANTHER" id="PTHR24388">
    <property type="entry name" value="ZINC FINGER PROTEIN"/>
    <property type="match status" value="1"/>
</dbReference>
<dbReference type="Gene3D" id="3.30.160.60">
    <property type="entry name" value="Classic Zinc Finger"/>
    <property type="match status" value="4"/>
</dbReference>
<dbReference type="GO" id="GO:0000981">
    <property type="term" value="F:DNA-binding transcription factor activity, RNA polymerase II-specific"/>
    <property type="evidence" value="ECO:0007669"/>
    <property type="project" value="TreeGrafter"/>
</dbReference>
<reference evidence="15" key="1">
    <citation type="submission" date="2021-12" db="EMBL/GenBank/DDBJ databases">
        <authorList>
            <person name="King R."/>
        </authorList>
    </citation>
    <scope>NUCLEOTIDE SEQUENCE</scope>
</reference>
<dbReference type="FunFam" id="3.30.160.60:FF:000706">
    <property type="entry name" value="Zinc finger protein"/>
    <property type="match status" value="1"/>
</dbReference>
<dbReference type="GO" id="GO:0008270">
    <property type="term" value="F:zinc ion binding"/>
    <property type="evidence" value="ECO:0007669"/>
    <property type="project" value="UniProtKB-KW"/>
</dbReference>
<dbReference type="GO" id="GO:0000978">
    <property type="term" value="F:RNA polymerase II cis-regulatory region sequence-specific DNA binding"/>
    <property type="evidence" value="ECO:0007669"/>
    <property type="project" value="TreeGrafter"/>
</dbReference>
<dbReference type="GO" id="GO:0060562">
    <property type="term" value="P:epithelial tube morphogenesis"/>
    <property type="evidence" value="ECO:0007669"/>
    <property type="project" value="UniProtKB-ARBA"/>
</dbReference>
<dbReference type="GO" id="GO:0007417">
    <property type="term" value="P:central nervous system development"/>
    <property type="evidence" value="ECO:0007669"/>
    <property type="project" value="UniProtKB-ARBA"/>
</dbReference>
<dbReference type="EMBL" id="OV121132">
    <property type="protein sequence ID" value="CAH0546656.1"/>
    <property type="molecule type" value="Genomic_DNA"/>
</dbReference>
<evidence type="ECO:0000313" key="16">
    <source>
        <dbReference type="Proteomes" id="UP001154078"/>
    </source>
</evidence>
<dbReference type="InterPro" id="IPR050527">
    <property type="entry name" value="Snail/Krueppel_Znf"/>
</dbReference>
<dbReference type="PANTHER" id="PTHR24388:SF38">
    <property type="entry name" value="PROTEIN SNAIL"/>
    <property type="match status" value="1"/>
</dbReference>
<dbReference type="Pfam" id="PF00096">
    <property type="entry name" value="zf-C2H2"/>
    <property type="match status" value="4"/>
</dbReference>
<evidence type="ECO:0000256" key="1">
    <source>
        <dbReference type="ARBA" id="ARBA00004123"/>
    </source>
</evidence>
<comment type="subcellular location">
    <subcellularLocation>
        <location evidence="1">Nucleus</location>
    </subcellularLocation>
</comment>
<protein>
    <recommendedName>
        <fullName evidence="10">Transcriptional repressor scratch 1</fullName>
    </recommendedName>
    <alternativeName>
        <fullName evidence="11">Scratch homolog 1 zinc finger protein</fullName>
    </alternativeName>
</protein>
<evidence type="ECO:0000256" key="11">
    <source>
        <dbReference type="ARBA" id="ARBA00083685"/>
    </source>
</evidence>
<dbReference type="Pfam" id="PF13912">
    <property type="entry name" value="zf-C2H2_6"/>
    <property type="match status" value="1"/>
</dbReference>
<dbReference type="GO" id="GO:0005634">
    <property type="term" value="C:nucleus"/>
    <property type="evidence" value="ECO:0007669"/>
    <property type="project" value="UniProtKB-SubCell"/>
</dbReference>
<feature type="domain" description="C2H2-type" evidence="14">
    <location>
        <begin position="382"/>
        <end position="409"/>
    </location>
</feature>
<comment type="subunit">
    <text evidence="9">Interacts (via SNAG domain) with LIMD1 (via LIM domains), WTIP (via LIM domains) and AJUBA (via LIM domains).</text>
</comment>
<comment type="similarity">
    <text evidence="8">Belongs to the snail C2H2-type zinc-finger protein family.</text>
</comment>
<evidence type="ECO:0000256" key="2">
    <source>
        <dbReference type="ARBA" id="ARBA00022723"/>
    </source>
</evidence>
<dbReference type="InterPro" id="IPR013087">
    <property type="entry name" value="Znf_C2H2_type"/>
</dbReference>
<feature type="domain" description="C2H2-type" evidence="14">
    <location>
        <begin position="438"/>
        <end position="457"/>
    </location>
</feature>
<feature type="domain" description="C2H2-type" evidence="14">
    <location>
        <begin position="325"/>
        <end position="352"/>
    </location>
</feature>
<evidence type="ECO:0000259" key="14">
    <source>
        <dbReference type="PROSITE" id="PS50157"/>
    </source>
</evidence>
<dbReference type="FunFam" id="3.30.160.60:FF:000207">
    <property type="entry name" value="zinc finger protein SNAI2"/>
    <property type="match status" value="1"/>
</dbReference>
<keyword evidence="4 12" id="KW-0863">Zinc-finger</keyword>
<evidence type="ECO:0000256" key="9">
    <source>
        <dbReference type="ARBA" id="ARBA00064979"/>
    </source>
</evidence>
<evidence type="ECO:0000256" key="10">
    <source>
        <dbReference type="ARBA" id="ARBA00071743"/>
    </source>
</evidence>
<evidence type="ECO:0000313" key="15">
    <source>
        <dbReference type="EMBL" id="CAH0546656.1"/>
    </source>
</evidence>
<feature type="domain" description="C2H2-type" evidence="14">
    <location>
        <begin position="356"/>
        <end position="383"/>
    </location>
</feature>
<accession>A0A9P0AMU9</accession>
<dbReference type="SUPFAM" id="SSF57667">
    <property type="entry name" value="beta-beta-alpha zinc fingers"/>
    <property type="match status" value="3"/>
</dbReference>
<dbReference type="GO" id="GO:0045944">
    <property type="term" value="P:positive regulation of transcription by RNA polymerase II"/>
    <property type="evidence" value="ECO:0007669"/>
    <property type="project" value="UniProtKB-ARBA"/>
</dbReference>
<sequence length="482" mass="54267">MPRCYMVKKQSTKHQSSLRDTRQEENCWEQAPSREQLAPDSPTEGCVAPSPSYTSLTNRTEDYQEYVPKHEISDSRNSDGEILIFRDQQRSPEETEAAHDLLSLSQSLPPLTNPSVVMFHHTVPTDSESATSSYYRSLTPEPQKNTKLITNVPSAPIVYVVQLPAISTVPTPPISEPSNDIIMETGDQTTCEESDIVIFPLSPELPEKKYDINESAEEYITETIQVVDNKQTVLVSSPLELPDTRKRNYKCSNSEQLKSNAQVQPKNNNNSKVSRNKNKDREEVLEKKPRSSRRKTKFYKVVDSSTDEHDDQNSSEETSNVLKGFPCNECGKMYATSSNLSRHKQTHRSLDSQSAKKCNTCGKAYVSMPALAMHLLTHRLSHSCGICGKQFSRPWLLQGHLRSHTGEKPYGCAHCGKAFADRSNLRAHMQTHSGDKNYTCHKCKKSFALKSYLTKHQESSCVQVTQLKEVVSVSVETQTSMD</sequence>
<keyword evidence="16" id="KW-1185">Reference proteome</keyword>
<dbReference type="FunFam" id="3.30.160.60:FF:000043">
    <property type="entry name" value="Scratch family zinc finger 2"/>
    <property type="match status" value="1"/>
</dbReference>